<reference evidence="6" key="1">
    <citation type="submission" date="2021-02" db="EMBL/GenBank/DDBJ databases">
        <authorList>
            <person name="Nowell W R."/>
        </authorList>
    </citation>
    <scope>NUCLEOTIDE SEQUENCE</scope>
</reference>
<dbReference type="EMBL" id="CAJOAY010002859">
    <property type="protein sequence ID" value="CAF3985140.1"/>
    <property type="molecule type" value="Genomic_DNA"/>
</dbReference>
<dbReference type="EMBL" id="CAJNOE010001040">
    <property type="protein sequence ID" value="CAF1378314.1"/>
    <property type="molecule type" value="Genomic_DNA"/>
</dbReference>
<feature type="compositionally biased region" description="Polar residues" evidence="1">
    <location>
        <begin position="22"/>
        <end position="33"/>
    </location>
</feature>
<evidence type="ECO:0000313" key="6">
    <source>
        <dbReference type="EMBL" id="CAF3952973.1"/>
    </source>
</evidence>
<dbReference type="Proteomes" id="UP000663860">
    <property type="component" value="Unassembled WGS sequence"/>
</dbReference>
<dbReference type="EMBL" id="CAJNOG010001133">
    <property type="protein sequence ID" value="CAF1412575.1"/>
    <property type="molecule type" value="Genomic_DNA"/>
</dbReference>
<evidence type="ECO:0000313" key="5">
    <source>
        <dbReference type="EMBL" id="CAF3949791.1"/>
    </source>
</evidence>
<dbReference type="Proteomes" id="UP000663844">
    <property type="component" value="Unassembled WGS sequence"/>
</dbReference>
<name>A0A819KWP2_9BILA</name>
<evidence type="ECO:0000313" key="7">
    <source>
        <dbReference type="EMBL" id="CAF3985140.1"/>
    </source>
</evidence>
<evidence type="ECO:0000313" key="8">
    <source>
        <dbReference type="Proteomes" id="UP000663868"/>
    </source>
</evidence>
<feature type="region of interest" description="Disordered" evidence="1">
    <location>
        <begin position="1"/>
        <end position="38"/>
    </location>
</feature>
<gene>
    <name evidence="2" type="ORF">IZO911_LOCUS38260</name>
    <name evidence="3" type="ORF">JYZ213_LOCUS38479</name>
    <name evidence="6" type="ORF">KXQ929_LOCUS25723</name>
    <name evidence="7" type="ORF">OKA104_LOCUS28891</name>
    <name evidence="5" type="ORF">OXD698_LOCUS26619</name>
    <name evidence="4" type="ORF">VCS650_LOCUS37225</name>
</gene>
<comment type="caution">
    <text evidence="6">The sequence shown here is derived from an EMBL/GenBank/DDBJ whole genome shotgun (WGS) entry which is preliminary data.</text>
</comment>
<dbReference type="AlphaFoldDB" id="A0A819KWP2"/>
<dbReference type="Proteomes" id="UP000663845">
    <property type="component" value="Unassembled WGS sequence"/>
</dbReference>
<dbReference type="EMBL" id="CAJOAZ010002671">
    <property type="protein sequence ID" value="CAF3949791.1"/>
    <property type="molecule type" value="Genomic_DNA"/>
</dbReference>
<evidence type="ECO:0000256" key="1">
    <source>
        <dbReference type="SAM" id="MobiDB-lite"/>
    </source>
</evidence>
<accession>A0A819KWP2</accession>
<feature type="compositionally biased region" description="Basic and acidic residues" evidence="1">
    <location>
        <begin position="1"/>
        <end position="21"/>
    </location>
</feature>
<protein>
    <submittedName>
        <fullName evidence="6">Uncharacterized protein</fullName>
    </submittedName>
</protein>
<sequence>MVNDDLSSKSNDDTTTVEKKPQSSSTLKMQQLNAPDGSIRQQVRMMAGPGEVNMITWLFTLNKLYDER</sequence>
<evidence type="ECO:0000313" key="3">
    <source>
        <dbReference type="EMBL" id="CAF1412575.1"/>
    </source>
</evidence>
<dbReference type="Proteomes" id="UP000663881">
    <property type="component" value="Unassembled WGS sequence"/>
</dbReference>
<dbReference type="EMBL" id="CAJNON010000985">
    <property type="protein sequence ID" value="CAF1412903.1"/>
    <property type="molecule type" value="Genomic_DNA"/>
</dbReference>
<dbReference type="Proteomes" id="UP000663891">
    <property type="component" value="Unassembled WGS sequence"/>
</dbReference>
<organism evidence="6 8">
    <name type="scientific">Adineta steineri</name>
    <dbReference type="NCBI Taxonomy" id="433720"/>
    <lineage>
        <taxon>Eukaryota</taxon>
        <taxon>Metazoa</taxon>
        <taxon>Spiralia</taxon>
        <taxon>Gnathifera</taxon>
        <taxon>Rotifera</taxon>
        <taxon>Eurotatoria</taxon>
        <taxon>Bdelloidea</taxon>
        <taxon>Adinetida</taxon>
        <taxon>Adinetidae</taxon>
        <taxon>Adineta</taxon>
    </lineage>
</organism>
<evidence type="ECO:0000313" key="2">
    <source>
        <dbReference type="EMBL" id="CAF1378314.1"/>
    </source>
</evidence>
<dbReference type="Proteomes" id="UP000663868">
    <property type="component" value="Unassembled WGS sequence"/>
</dbReference>
<dbReference type="EMBL" id="CAJOBB010002255">
    <property type="protein sequence ID" value="CAF3952973.1"/>
    <property type="molecule type" value="Genomic_DNA"/>
</dbReference>
<proteinExistence type="predicted"/>
<evidence type="ECO:0000313" key="4">
    <source>
        <dbReference type="EMBL" id="CAF1412903.1"/>
    </source>
</evidence>